<organism evidence="1 2">
    <name type="scientific">Macrostomum lignano</name>
    <dbReference type="NCBI Taxonomy" id="282301"/>
    <lineage>
        <taxon>Eukaryota</taxon>
        <taxon>Metazoa</taxon>
        <taxon>Spiralia</taxon>
        <taxon>Lophotrochozoa</taxon>
        <taxon>Platyhelminthes</taxon>
        <taxon>Rhabditophora</taxon>
        <taxon>Macrostomorpha</taxon>
        <taxon>Macrostomida</taxon>
        <taxon>Macrostomidae</taxon>
        <taxon>Macrostomum</taxon>
    </lineage>
</organism>
<protein>
    <submittedName>
        <fullName evidence="2">Rep-A_N domain-containing protein</fullName>
    </submittedName>
</protein>
<proteinExistence type="predicted"/>
<reference evidence="2" key="1">
    <citation type="submission" date="2016-11" db="UniProtKB">
        <authorList>
            <consortium name="WormBaseParasite"/>
        </authorList>
    </citation>
    <scope>IDENTIFICATION</scope>
</reference>
<accession>A0A1I8FA70</accession>
<dbReference type="WBParaSite" id="maker-unitig_25946-snap-gene-0.2-mRNA-1">
    <property type="protein sequence ID" value="maker-unitig_25946-snap-gene-0.2-mRNA-1"/>
    <property type="gene ID" value="maker-unitig_25946-snap-gene-0.2"/>
</dbReference>
<dbReference type="AlphaFoldDB" id="A0A1I8FA70"/>
<sequence>AAASALHRPLRDRPFDTCSSFGPNSISTFDGPLRTSLRAAALTLLAGSINPSRRWFVKVAMVNCDTFKSCQKTLRFRLDDLHEFVAVGQSLQVYQISGLDGAQMLKVNDSFQGLFDDARDYSGVRFISPRRLHHHD</sequence>
<evidence type="ECO:0000313" key="2">
    <source>
        <dbReference type="WBParaSite" id="maker-unitig_25946-snap-gene-0.2-mRNA-1"/>
    </source>
</evidence>
<keyword evidence="1" id="KW-1185">Reference proteome</keyword>
<name>A0A1I8FA70_9PLAT</name>
<dbReference type="Proteomes" id="UP000095280">
    <property type="component" value="Unplaced"/>
</dbReference>
<evidence type="ECO:0000313" key="1">
    <source>
        <dbReference type="Proteomes" id="UP000095280"/>
    </source>
</evidence>